<evidence type="ECO:0000313" key="12">
    <source>
        <dbReference type="Proteomes" id="UP000243024"/>
    </source>
</evidence>
<evidence type="ECO:0000259" key="9">
    <source>
        <dbReference type="PROSITE" id="PS50893"/>
    </source>
</evidence>
<evidence type="ECO:0000256" key="2">
    <source>
        <dbReference type="ARBA" id="ARBA00005417"/>
    </source>
</evidence>
<protein>
    <submittedName>
        <fullName evidence="11">ATPase</fullName>
    </submittedName>
</protein>
<dbReference type="Pfam" id="PF00005">
    <property type="entry name" value="ABC_tran"/>
    <property type="match status" value="1"/>
</dbReference>
<reference evidence="10 12" key="1">
    <citation type="submission" date="2015-09" db="EMBL/GenBank/DDBJ databases">
        <title>Draft genome sequence of Hydrogenibacillus schlegelii DSM 2000.</title>
        <authorList>
            <person name="Hemp J."/>
        </authorList>
    </citation>
    <scope>NUCLEOTIDE SEQUENCE [LARGE SCALE GENOMIC DNA]</scope>
    <source>
        <strain evidence="10 12">MA 48</strain>
    </source>
</reference>
<proteinExistence type="inferred from homology"/>
<organism evidence="10 12">
    <name type="scientific">Hydrogenibacillus schlegelii</name>
    <name type="common">Bacillus schlegelii</name>
    <dbReference type="NCBI Taxonomy" id="1484"/>
    <lineage>
        <taxon>Bacteria</taxon>
        <taxon>Bacillati</taxon>
        <taxon>Bacillota</taxon>
        <taxon>Bacilli</taxon>
        <taxon>Bacillales</taxon>
        <taxon>Bacillales Family X. Incertae Sedis</taxon>
        <taxon>Hydrogenibacillus</taxon>
    </lineage>
</organism>
<keyword evidence="6" id="KW-0067">ATP-binding</keyword>
<dbReference type="Proteomes" id="UP000243024">
    <property type="component" value="Unassembled WGS sequence"/>
</dbReference>
<accession>A0A179IQ02</accession>
<dbReference type="GO" id="GO:0043190">
    <property type="term" value="C:ATP-binding cassette (ABC) transporter complex"/>
    <property type="evidence" value="ECO:0007669"/>
    <property type="project" value="TreeGrafter"/>
</dbReference>
<dbReference type="CDD" id="cd03225">
    <property type="entry name" value="ABC_cobalt_CbiO_domain1"/>
    <property type="match status" value="1"/>
</dbReference>
<reference evidence="11 13" key="2">
    <citation type="submission" date="2017-08" db="EMBL/GenBank/DDBJ databases">
        <title>Burning lignite coal seam in the remote Altai Mountains harbors a hydrogen-driven thermophilic microbial community.</title>
        <authorList>
            <person name="Kadnikov V.V."/>
            <person name="Mardanov A.V."/>
            <person name="Ivasenko D."/>
            <person name="Beletsky A.V."/>
            <person name="Karnachuk O.V."/>
            <person name="Ravin N.V."/>
        </authorList>
    </citation>
    <scope>NUCLEOTIDE SEQUENCE [LARGE SCALE GENOMIC DNA]</scope>
    <source>
        <strain evidence="11">AL33</strain>
    </source>
</reference>
<comment type="similarity">
    <text evidence="2">Belongs to the ABC transporter superfamily.</text>
</comment>
<keyword evidence="4" id="KW-1003">Cell membrane</keyword>
<dbReference type="OrthoDB" id="9784332at2"/>
<dbReference type="EMBL" id="PEBV01000021">
    <property type="protein sequence ID" value="PTQ52826.1"/>
    <property type="molecule type" value="Genomic_DNA"/>
</dbReference>
<keyword evidence="7" id="KW-1278">Translocase</keyword>
<evidence type="ECO:0000256" key="4">
    <source>
        <dbReference type="ARBA" id="ARBA00022475"/>
    </source>
</evidence>
<dbReference type="PANTHER" id="PTHR43553">
    <property type="entry name" value="HEAVY METAL TRANSPORTER"/>
    <property type="match status" value="1"/>
</dbReference>
<evidence type="ECO:0000313" key="13">
    <source>
        <dbReference type="Proteomes" id="UP000244180"/>
    </source>
</evidence>
<dbReference type="EMBL" id="JXBB01000016">
    <property type="protein sequence ID" value="OAR04425.1"/>
    <property type="molecule type" value="Genomic_DNA"/>
</dbReference>
<keyword evidence="8" id="KW-0472">Membrane</keyword>
<evidence type="ECO:0000256" key="6">
    <source>
        <dbReference type="ARBA" id="ARBA00022840"/>
    </source>
</evidence>
<dbReference type="InterPro" id="IPR015856">
    <property type="entry name" value="ABC_transpr_CbiO/EcfA_su"/>
</dbReference>
<evidence type="ECO:0000256" key="1">
    <source>
        <dbReference type="ARBA" id="ARBA00004202"/>
    </source>
</evidence>
<name>A0A179IQ02_HYDSH</name>
<dbReference type="GO" id="GO:0005524">
    <property type="term" value="F:ATP binding"/>
    <property type="evidence" value="ECO:0007669"/>
    <property type="project" value="UniProtKB-KW"/>
</dbReference>
<evidence type="ECO:0000313" key="10">
    <source>
        <dbReference type="EMBL" id="OAR04425.1"/>
    </source>
</evidence>
<gene>
    <name evidence="11" type="ORF">HSCHL_2605</name>
    <name evidence="10" type="ORF">SA87_02110</name>
</gene>
<sequence>MDVRFEGVSHVYGAGTPFARPALSSVTVSIAAGSVVALLGRSGSGKTTFAQLAAGLERPTAGRVIVGGAESSAERRLPPDVRRRIGAVLQHPEHQLFEETVGRDVGFALRRRGVPPDEVERRARAALFSVGLDPEAYFARSPFRLSGGEKRRAAIAGVLVYEPELVVFDEPTAGLDPEARERLIEHLEAVFRRRRPTVLYVTHRIDEAIRLADRVLLFDAGRLAADVTPAELLRRFEAYRRFGLRPSPFIRALFAVGRRAPDVWDDPPRTPAALADWLAARLGGGRKGARP</sequence>
<dbReference type="SMART" id="SM00382">
    <property type="entry name" value="AAA"/>
    <property type="match status" value="1"/>
</dbReference>
<evidence type="ECO:0000256" key="3">
    <source>
        <dbReference type="ARBA" id="ARBA00022448"/>
    </source>
</evidence>
<dbReference type="InterPro" id="IPR027417">
    <property type="entry name" value="P-loop_NTPase"/>
</dbReference>
<dbReference type="STRING" id="1484.SA87_02110"/>
<dbReference type="PROSITE" id="PS00211">
    <property type="entry name" value="ABC_TRANSPORTER_1"/>
    <property type="match status" value="1"/>
</dbReference>
<dbReference type="GO" id="GO:0016887">
    <property type="term" value="F:ATP hydrolysis activity"/>
    <property type="evidence" value="ECO:0007669"/>
    <property type="project" value="InterPro"/>
</dbReference>
<keyword evidence="12" id="KW-1185">Reference proteome</keyword>
<comment type="caution">
    <text evidence="10">The sequence shown here is derived from an EMBL/GenBank/DDBJ whole genome shotgun (WGS) entry which is preliminary data.</text>
</comment>
<dbReference type="SUPFAM" id="SSF52540">
    <property type="entry name" value="P-loop containing nucleoside triphosphate hydrolases"/>
    <property type="match status" value="1"/>
</dbReference>
<dbReference type="AlphaFoldDB" id="A0A179IQ02"/>
<dbReference type="GO" id="GO:0042626">
    <property type="term" value="F:ATPase-coupled transmembrane transporter activity"/>
    <property type="evidence" value="ECO:0007669"/>
    <property type="project" value="TreeGrafter"/>
</dbReference>
<evidence type="ECO:0000256" key="5">
    <source>
        <dbReference type="ARBA" id="ARBA00022741"/>
    </source>
</evidence>
<dbReference type="InterPro" id="IPR017871">
    <property type="entry name" value="ABC_transporter-like_CS"/>
</dbReference>
<evidence type="ECO:0000256" key="7">
    <source>
        <dbReference type="ARBA" id="ARBA00022967"/>
    </source>
</evidence>
<dbReference type="InterPro" id="IPR003439">
    <property type="entry name" value="ABC_transporter-like_ATP-bd"/>
</dbReference>
<evidence type="ECO:0000256" key="8">
    <source>
        <dbReference type="ARBA" id="ARBA00023136"/>
    </source>
</evidence>
<evidence type="ECO:0000313" key="11">
    <source>
        <dbReference type="EMBL" id="PTQ52826.1"/>
    </source>
</evidence>
<keyword evidence="3" id="KW-0813">Transport</keyword>
<feature type="domain" description="ABC transporter" evidence="9">
    <location>
        <begin position="3"/>
        <end position="245"/>
    </location>
</feature>
<dbReference type="RefSeq" id="WP_066200658.1">
    <property type="nucleotide sequence ID" value="NZ_CBCSAS010000025.1"/>
</dbReference>
<dbReference type="InterPro" id="IPR050095">
    <property type="entry name" value="ECF_ABC_transporter_ATP-bd"/>
</dbReference>
<dbReference type="Gene3D" id="3.40.50.300">
    <property type="entry name" value="P-loop containing nucleotide triphosphate hydrolases"/>
    <property type="match status" value="1"/>
</dbReference>
<dbReference type="InterPro" id="IPR003593">
    <property type="entry name" value="AAA+_ATPase"/>
</dbReference>
<dbReference type="PROSITE" id="PS50893">
    <property type="entry name" value="ABC_TRANSPORTER_2"/>
    <property type="match status" value="1"/>
</dbReference>
<keyword evidence="5" id="KW-0547">Nucleotide-binding</keyword>
<dbReference type="Proteomes" id="UP000244180">
    <property type="component" value="Unassembled WGS sequence"/>
</dbReference>
<comment type="subcellular location">
    <subcellularLocation>
        <location evidence="1">Cell membrane</location>
        <topology evidence="1">Peripheral membrane protein</topology>
    </subcellularLocation>
</comment>